<evidence type="ECO:0000313" key="1">
    <source>
        <dbReference type="EMBL" id="RZC29291.1"/>
    </source>
</evidence>
<organism evidence="1 2">
    <name type="scientific">Glycine soja</name>
    <name type="common">Wild soybean</name>
    <dbReference type="NCBI Taxonomy" id="3848"/>
    <lineage>
        <taxon>Eukaryota</taxon>
        <taxon>Viridiplantae</taxon>
        <taxon>Streptophyta</taxon>
        <taxon>Embryophyta</taxon>
        <taxon>Tracheophyta</taxon>
        <taxon>Spermatophyta</taxon>
        <taxon>Magnoliopsida</taxon>
        <taxon>eudicotyledons</taxon>
        <taxon>Gunneridae</taxon>
        <taxon>Pentapetalae</taxon>
        <taxon>rosids</taxon>
        <taxon>fabids</taxon>
        <taxon>Fabales</taxon>
        <taxon>Fabaceae</taxon>
        <taxon>Papilionoideae</taxon>
        <taxon>50 kb inversion clade</taxon>
        <taxon>NPAAA clade</taxon>
        <taxon>indigoferoid/millettioid clade</taxon>
        <taxon>Phaseoleae</taxon>
        <taxon>Glycine</taxon>
        <taxon>Glycine subgen. Soja</taxon>
    </lineage>
</organism>
<feature type="non-terminal residue" evidence="1">
    <location>
        <position position="147"/>
    </location>
</feature>
<sequence>MDTSALFNFLLNNLDCPVHFSWQAIIDILKSLVYYHNNETGFVIYDFRPLVDFGGGFFFQNTIGSRFIDQEVLHQISNLQDFQNIPKLFLFSTSCSGITFYGIVEQLVIRCPLCDRIKLVSQTCQGTIAFGKQNEQLQNNMVEGLNN</sequence>
<dbReference type="Proteomes" id="UP000289340">
    <property type="component" value="Chromosome 1"/>
</dbReference>
<comment type="caution">
    <text evidence="1">The sequence shown here is derived from an EMBL/GenBank/DDBJ whole genome shotgun (WGS) entry which is preliminary data.</text>
</comment>
<dbReference type="AlphaFoldDB" id="A0A445M1B6"/>
<proteinExistence type="predicted"/>
<dbReference type="EMBL" id="QZWG01000001">
    <property type="protein sequence ID" value="RZC29291.1"/>
    <property type="molecule type" value="Genomic_DNA"/>
</dbReference>
<accession>A0A445M1B6</accession>
<name>A0A445M1B6_GLYSO</name>
<keyword evidence="2" id="KW-1185">Reference proteome</keyword>
<gene>
    <name evidence="1" type="ORF">D0Y65_001028</name>
</gene>
<protein>
    <submittedName>
        <fullName evidence="1">Uncharacterized protein</fullName>
    </submittedName>
</protein>
<evidence type="ECO:0000313" key="2">
    <source>
        <dbReference type="Proteomes" id="UP000289340"/>
    </source>
</evidence>
<reference evidence="1 2" key="1">
    <citation type="submission" date="2018-09" db="EMBL/GenBank/DDBJ databases">
        <title>A high-quality reference genome of wild soybean provides a powerful tool to mine soybean genomes.</title>
        <authorList>
            <person name="Xie M."/>
            <person name="Chung C.Y.L."/>
            <person name="Li M.-W."/>
            <person name="Wong F.-L."/>
            <person name="Chan T.-F."/>
            <person name="Lam H.-M."/>
        </authorList>
    </citation>
    <scope>NUCLEOTIDE SEQUENCE [LARGE SCALE GENOMIC DNA]</scope>
    <source>
        <strain evidence="2">cv. W05</strain>
        <tissue evidence="1">Hypocotyl of etiolated seedlings</tissue>
    </source>
</reference>